<keyword evidence="3" id="KW-1185">Reference proteome</keyword>
<comment type="caution">
    <text evidence="2">The sequence shown here is derived from an EMBL/GenBank/DDBJ whole genome shotgun (WGS) entry which is preliminary data.</text>
</comment>
<feature type="transmembrane region" description="Helical" evidence="1">
    <location>
        <begin position="154"/>
        <end position="171"/>
    </location>
</feature>
<gene>
    <name evidence="2" type="ORF">SCOCK_50025</name>
</gene>
<protein>
    <submittedName>
        <fullName evidence="2">Uncharacterized protein</fullName>
    </submittedName>
</protein>
<feature type="transmembrane region" description="Helical" evidence="1">
    <location>
        <begin position="34"/>
        <end position="54"/>
    </location>
</feature>
<name>A0A9W4EA66_9ACTN</name>
<keyword evidence="1" id="KW-0812">Transmembrane</keyword>
<feature type="transmembrane region" description="Helical" evidence="1">
    <location>
        <begin position="75"/>
        <end position="108"/>
    </location>
</feature>
<reference evidence="2" key="1">
    <citation type="submission" date="2021-05" db="EMBL/GenBank/DDBJ databases">
        <authorList>
            <person name="Arsene-Ploetze F."/>
        </authorList>
    </citation>
    <scope>NUCLEOTIDE SEQUENCE</scope>
    <source>
        <strain evidence="2">DSM 42138</strain>
    </source>
</reference>
<accession>A0A9W4EA66</accession>
<evidence type="ECO:0000313" key="3">
    <source>
        <dbReference type="Proteomes" id="UP001152519"/>
    </source>
</evidence>
<keyword evidence="1" id="KW-0472">Membrane</keyword>
<organism evidence="2 3">
    <name type="scientific">Actinacidiphila cocklensis</name>
    <dbReference type="NCBI Taxonomy" id="887465"/>
    <lineage>
        <taxon>Bacteria</taxon>
        <taxon>Bacillati</taxon>
        <taxon>Actinomycetota</taxon>
        <taxon>Actinomycetes</taxon>
        <taxon>Kitasatosporales</taxon>
        <taxon>Streptomycetaceae</taxon>
        <taxon>Actinacidiphila</taxon>
    </lineage>
</organism>
<evidence type="ECO:0000256" key="1">
    <source>
        <dbReference type="SAM" id="Phobius"/>
    </source>
</evidence>
<dbReference type="PROSITE" id="PS51257">
    <property type="entry name" value="PROKAR_LIPOPROTEIN"/>
    <property type="match status" value="1"/>
</dbReference>
<dbReference type="AlphaFoldDB" id="A0A9W4EA66"/>
<sequence length="175" mass="17670">MSRDFDAHRLTARILGVALAVTACNPPRALDGSLAGWAFVLAASGAAWWAAPMVDARPVLNSMRWAAVAVHRRNTLLAAGAVVLAALTAPAVWLAACVTGLLVAYLLLTDGWTMGATAPAGVDRATPALAATAAAAVVFAASTAPVADTAWARLPAALALAATAGCVALSLRHRP</sequence>
<evidence type="ECO:0000313" key="2">
    <source>
        <dbReference type="EMBL" id="CAG6396976.1"/>
    </source>
</evidence>
<dbReference type="Proteomes" id="UP001152519">
    <property type="component" value="Unassembled WGS sequence"/>
</dbReference>
<dbReference type="RefSeq" id="WP_251496222.1">
    <property type="nucleotide sequence ID" value="NZ_CAJSLV010000081.1"/>
</dbReference>
<dbReference type="EMBL" id="CAJSLV010000081">
    <property type="protein sequence ID" value="CAG6396976.1"/>
    <property type="molecule type" value="Genomic_DNA"/>
</dbReference>
<proteinExistence type="predicted"/>
<keyword evidence="1" id="KW-1133">Transmembrane helix</keyword>